<feature type="region of interest" description="Disordered" evidence="1">
    <location>
        <begin position="343"/>
        <end position="363"/>
    </location>
</feature>
<dbReference type="GO" id="GO:0035091">
    <property type="term" value="F:phosphatidylinositol binding"/>
    <property type="evidence" value="ECO:0007669"/>
    <property type="project" value="TreeGrafter"/>
</dbReference>
<dbReference type="AlphaFoldDB" id="A0A7M7JI91"/>
<reference evidence="2" key="1">
    <citation type="submission" date="2021-01" db="UniProtKB">
        <authorList>
            <consortium name="EnsemblMetazoa"/>
        </authorList>
    </citation>
    <scope>IDENTIFICATION</scope>
</reference>
<organism evidence="2 3">
    <name type="scientific">Varroa destructor</name>
    <name type="common">Honeybee mite</name>
    <dbReference type="NCBI Taxonomy" id="109461"/>
    <lineage>
        <taxon>Eukaryota</taxon>
        <taxon>Metazoa</taxon>
        <taxon>Ecdysozoa</taxon>
        <taxon>Arthropoda</taxon>
        <taxon>Chelicerata</taxon>
        <taxon>Arachnida</taxon>
        <taxon>Acari</taxon>
        <taxon>Parasitiformes</taxon>
        <taxon>Mesostigmata</taxon>
        <taxon>Gamasina</taxon>
        <taxon>Dermanyssoidea</taxon>
        <taxon>Varroidae</taxon>
        <taxon>Varroa</taxon>
    </lineage>
</organism>
<dbReference type="PANTHER" id="PTHR28654">
    <property type="entry name" value="AXIN INTERACTOR, DORSALIZATION-ASSOCIATED PROTEIN"/>
    <property type="match status" value="1"/>
</dbReference>
<dbReference type="SUPFAM" id="SSF48452">
    <property type="entry name" value="TPR-like"/>
    <property type="match status" value="1"/>
</dbReference>
<dbReference type="GO" id="GO:0016020">
    <property type="term" value="C:membrane"/>
    <property type="evidence" value="ECO:0007669"/>
    <property type="project" value="TreeGrafter"/>
</dbReference>
<protein>
    <recommendedName>
        <fullName evidence="4">Assembly chaperone of rpl4</fullName>
    </recommendedName>
</protein>
<dbReference type="OrthoDB" id="1914839at2759"/>
<dbReference type="GeneID" id="111244185"/>
<evidence type="ECO:0000256" key="1">
    <source>
        <dbReference type="SAM" id="MobiDB-lite"/>
    </source>
</evidence>
<proteinExistence type="predicted"/>
<dbReference type="RefSeq" id="XP_022646712.1">
    <property type="nucleotide sequence ID" value="XM_022790977.1"/>
</dbReference>
<dbReference type="KEGG" id="vde:111244185"/>
<evidence type="ECO:0000313" key="3">
    <source>
        <dbReference type="Proteomes" id="UP000594260"/>
    </source>
</evidence>
<accession>A0A7M7JI91</accession>
<evidence type="ECO:0008006" key="4">
    <source>
        <dbReference type="Google" id="ProtNLM"/>
    </source>
</evidence>
<evidence type="ECO:0000313" key="2">
    <source>
        <dbReference type="EnsemblMetazoa" id="XP_022646712"/>
    </source>
</evidence>
<dbReference type="Gene3D" id="1.25.40.10">
    <property type="entry name" value="Tetratricopeptide repeat domain"/>
    <property type="match status" value="2"/>
</dbReference>
<dbReference type="InParanoid" id="A0A7M7JI91"/>
<dbReference type="CDD" id="cd24142">
    <property type="entry name" value="ACL4-like"/>
    <property type="match status" value="1"/>
</dbReference>
<dbReference type="Pfam" id="PF13432">
    <property type="entry name" value="TPR_16"/>
    <property type="match status" value="1"/>
</dbReference>
<dbReference type="Proteomes" id="UP000594260">
    <property type="component" value="Unplaced"/>
</dbReference>
<dbReference type="InterPro" id="IPR011990">
    <property type="entry name" value="TPR-like_helical_dom_sf"/>
</dbReference>
<keyword evidence="3" id="KW-1185">Reference proteome</keyword>
<dbReference type="GO" id="GO:0048264">
    <property type="term" value="P:determination of ventral identity"/>
    <property type="evidence" value="ECO:0007669"/>
    <property type="project" value="TreeGrafter"/>
</dbReference>
<dbReference type="PANTHER" id="PTHR28654:SF1">
    <property type="entry name" value="AXIN INTERACTOR, DORSALIZATION-ASSOCIATED PROTEIN"/>
    <property type="match status" value="1"/>
</dbReference>
<name>A0A7M7JI91_VARDE</name>
<feature type="compositionally biased region" description="Acidic residues" evidence="1">
    <location>
        <begin position="347"/>
        <end position="363"/>
    </location>
</feature>
<sequence>MERTSIATQARKFQKVARRKQVELRHESEVYGKSAEELDEIGKQFFEQGQLSAAHKHFIASLKKKANPNVMFRTASCLLELARPQEAKQYLKQSCELAPDSQPEKWLTLGELEEGKDSLCCLEKAVELLERELASEPVAMDEDMEGGASENTNNARKFTSRKLSNAYVCISELFTTDLCDEPNAEERVVASIEKALELDPSNPEAVQAKASYHLIKGEFEDATREIKRSLDMWLPAFERSVEGGLEDADEQVPPFNVRLSAVKLLLDLELFTEATTILDGLVLEDENCVDVWYLLGWTNFLRMDHYLPTAKFYLKKASKVGSAYGCDDEGMMNHIEELLEDLKEIQSEDEDDEDSWSTEDEEN</sequence>
<dbReference type="EnsemblMetazoa" id="XM_022790977">
    <property type="protein sequence ID" value="XP_022646712"/>
    <property type="gene ID" value="LOC111244185"/>
</dbReference>
<dbReference type="OMA" id="ETYMTDL"/>